<keyword evidence="4" id="KW-1185">Reference proteome</keyword>
<dbReference type="EMBL" id="PKMF04000016">
    <property type="protein sequence ID" value="KAK7858985.1"/>
    <property type="molecule type" value="Genomic_DNA"/>
</dbReference>
<feature type="transmembrane region" description="Helical" evidence="2">
    <location>
        <begin position="6"/>
        <end position="24"/>
    </location>
</feature>
<evidence type="ECO:0008006" key="5">
    <source>
        <dbReference type="Google" id="ProtNLM"/>
    </source>
</evidence>
<sequence length="165" mass="19090">MVLTRVYHFSSVAFVISLLTYWWYDFSTFGDGKEGKDDEDKERKKDDIDQPATAIIIARRIELLKWLRKSLNHPIAIDRKNVVLLTVKHKQPRVYELLLLLRKKNTLKYSIFNEVDCDGNSALHLAAEADFNWPVLGVHHKCNGKSSGMRHKELNAKKLRPSSSQ</sequence>
<keyword evidence="2" id="KW-1133">Transmembrane helix</keyword>
<dbReference type="AlphaFoldDB" id="A0AAW0M5Q6"/>
<accession>A0AAW0M5Q6</accession>
<gene>
    <name evidence="3" type="ORF">CFP56_009629</name>
</gene>
<evidence type="ECO:0000313" key="3">
    <source>
        <dbReference type="EMBL" id="KAK7858985.1"/>
    </source>
</evidence>
<organism evidence="3 4">
    <name type="scientific">Quercus suber</name>
    <name type="common">Cork oak</name>
    <dbReference type="NCBI Taxonomy" id="58331"/>
    <lineage>
        <taxon>Eukaryota</taxon>
        <taxon>Viridiplantae</taxon>
        <taxon>Streptophyta</taxon>
        <taxon>Embryophyta</taxon>
        <taxon>Tracheophyta</taxon>
        <taxon>Spermatophyta</taxon>
        <taxon>Magnoliopsida</taxon>
        <taxon>eudicotyledons</taxon>
        <taxon>Gunneridae</taxon>
        <taxon>Pentapetalae</taxon>
        <taxon>rosids</taxon>
        <taxon>fabids</taxon>
        <taxon>Fagales</taxon>
        <taxon>Fagaceae</taxon>
        <taxon>Quercus</taxon>
    </lineage>
</organism>
<evidence type="ECO:0000256" key="1">
    <source>
        <dbReference type="SAM" id="MobiDB-lite"/>
    </source>
</evidence>
<keyword evidence="2" id="KW-0472">Membrane</keyword>
<evidence type="ECO:0000313" key="4">
    <source>
        <dbReference type="Proteomes" id="UP000237347"/>
    </source>
</evidence>
<proteinExistence type="predicted"/>
<keyword evidence="2" id="KW-0812">Transmembrane</keyword>
<protein>
    <recommendedName>
        <fullName evidence="5">Ankyrin repeat family protein</fullName>
    </recommendedName>
</protein>
<feature type="region of interest" description="Disordered" evidence="1">
    <location>
        <begin position="144"/>
        <end position="165"/>
    </location>
</feature>
<name>A0AAW0M5Q6_QUESU</name>
<reference evidence="3 4" key="1">
    <citation type="journal article" date="2018" name="Sci. Data">
        <title>The draft genome sequence of cork oak.</title>
        <authorList>
            <person name="Ramos A.M."/>
            <person name="Usie A."/>
            <person name="Barbosa P."/>
            <person name="Barros P.M."/>
            <person name="Capote T."/>
            <person name="Chaves I."/>
            <person name="Simoes F."/>
            <person name="Abreu I."/>
            <person name="Carrasquinho I."/>
            <person name="Faro C."/>
            <person name="Guimaraes J.B."/>
            <person name="Mendonca D."/>
            <person name="Nobrega F."/>
            <person name="Rodrigues L."/>
            <person name="Saibo N.J.M."/>
            <person name="Varela M.C."/>
            <person name="Egas C."/>
            <person name="Matos J."/>
            <person name="Miguel C.M."/>
            <person name="Oliveira M.M."/>
            <person name="Ricardo C.P."/>
            <person name="Goncalves S."/>
        </authorList>
    </citation>
    <scope>NUCLEOTIDE SEQUENCE [LARGE SCALE GENOMIC DNA]</scope>
    <source>
        <strain evidence="4">cv. HL8</strain>
    </source>
</reference>
<comment type="caution">
    <text evidence="3">The sequence shown here is derived from an EMBL/GenBank/DDBJ whole genome shotgun (WGS) entry which is preliminary data.</text>
</comment>
<dbReference type="Proteomes" id="UP000237347">
    <property type="component" value="Unassembled WGS sequence"/>
</dbReference>
<evidence type="ECO:0000256" key="2">
    <source>
        <dbReference type="SAM" id="Phobius"/>
    </source>
</evidence>